<dbReference type="AlphaFoldDB" id="A0A8H3J4Q5"/>
<protein>
    <recommendedName>
        <fullName evidence="10">Cytochrome P450</fullName>
    </recommendedName>
</protein>
<dbReference type="PANTHER" id="PTHR24305">
    <property type="entry name" value="CYTOCHROME P450"/>
    <property type="match status" value="1"/>
</dbReference>
<comment type="cofactor">
    <cofactor evidence="1 5">
        <name>heme</name>
        <dbReference type="ChEBI" id="CHEBI:30413"/>
    </cofactor>
</comment>
<evidence type="ECO:0000256" key="1">
    <source>
        <dbReference type="ARBA" id="ARBA00001971"/>
    </source>
</evidence>
<dbReference type="Gene3D" id="1.10.630.10">
    <property type="entry name" value="Cytochrome P450"/>
    <property type="match status" value="1"/>
</dbReference>
<dbReference type="InterPro" id="IPR050121">
    <property type="entry name" value="Cytochrome_P450_monoxygenase"/>
</dbReference>
<feature type="binding site" description="axial binding residue" evidence="5">
    <location>
        <position position="533"/>
    </location>
    <ligand>
        <name>heme</name>
        <dbReference type="ChEBI" id="CHEBI:30413"/>
    </ligand>
    <ligandPart>
        <name>Fe</name>
        <dbReference type="ChEBI" id="CHEBI:18248"/>
    </ligandPart>
</feature>
<evidence type="ECO:0000313" key="8">
    <source>
        <dbReference type="EMBL" id="CAF9940735.1"/>
    </source>
</evidence>
<dbReference type="PRINTS" id="PR00385">
    <property type="entry name" value="P450"/>
</dbReference>
<keyword evidence="6" id="KW-0503">Monooxygenase</keyword>
<name>A0A8H3J4Q5_9LECA</name>
<dbReference type="CDD" id="cd11070">
    <property type="entry name" value="CYP56-like"/>
    <property type="match status" value="1"/>
</dbReference>
<keyword evidence="7" id="KW-0812">Transmembrane</keyword>
<keyword evidence="3 5" id="KW-0479">Metal-binding</keyword>
<dbReference type="InterPro" id="IPR001128">
    <property type="entry name" value="Cyt_P450"/>
</dbReference>
<comment type="similarity">
    <text evidence="2 6">Belongs to the cytochrome P450 family.</text>
</comment>
<dbReference type="PANTHER" id="PTHR24305:SF166">
    <property type="entry name" value="CYTOCHROME P450 12A4, MITOCHONDRIAL-RELATED"/>
    <property type="match status" value="1"/>
</dbReference>
<evidence type="ECO:0000256" key="5">
    <source>
        <dbReference type="PIRSR" id="PIRSR602401-1"/>
    </source>
</evidence>
<proteinExistence type="inferred from homology"/>
<dbReference type="OrthoDB" id="1470350at2759"/>
<evidence type="ECO:0000256" key="4">
    <source>
        <dbReference type="ARBA" id="ARBA00023004"/>
    </source>
</evidence>
<dbReference type="GO" id="GO:0020037">
    <property type="term" value="F:heme binding"/>
    <property type="evidence" value="ECO:0007669"/>
    <property type="project" value="InterPro"/>
</dbReference>
<dbReference type="GO" id="GO:0004497">
    <property type="term" value="F:monooxygenase activity"/>
    <property type="evidence" value="ECO:0007669"/>
    <property type="project" value="UniProtKB-KW"/>
</dbReference>
<dbReference type="EMBL" id="CAJPDS010000161">
    <property type="protein sequence ID" value="CAF9940735.1"/>
    <property type="molecule type" value="Genomic_DNA"/>
</dbReference>
<keyword evidence="5 6" id="KW-0349">Heme</keyword>
<feature type="transmembrane region" description="Helical" evidence="7">
    <location>
        <begin position="6"/>
        <end position="28"/>
    </location>
</feature>
<dbReference type="Pfam" id="PF00067">
    <property type="entry name" value="p450"/>
    <property type="match status" value="1"/>
</dbReference>
<keyword evidence="4 5" id="KW-0408">Iron</keyword>
<keyword evidence="7" id="KW-0472">Membrane</keyword>
<reference evidence="8" key="1">
    <citation type="submission" date="2021-03" db="EMBL/GenBank/DDBJ databases">
        <authorList>
            <person name="Tagirdzhanova G."/>
        </authorList>
    </citation>
    <scope>NUCLEOTIDE SEQUENCE</scope>
</reference>
<organism evidence="8 9">
    <name type="scientific">Heterodermia speciosa</name>
    <dbReference type="NCBI Taxonomy" id="116794"/>
    <lineage>
        <taxon>Eukaryota</taxon>
        <taxon>Fungi</taxon>
        <taxon>Dikarya</taxon>
        <taxon>Ascomycota</taxon>
        <taxon>Pezizomycotina</taxon>
        <taxon>Lecanoromycetes</taxon>
        <taxon>OSLEUM clade</taxon>
        <taxon>Lecanoromycetidae</taxon>
        <taxon>Caliciales</taxon>
        <taxon>Physciaceae</taxon>
        <taxon>Heterodermia</taxon>
    </lineage>
</organism>
<sequence length="594" mass="67197">MASTYLVLFACVNLLSLYKILNLLRYVLLARKTGLPYTITPFLETEILAFLLTPILRWVYHDHLDMGKGWPNWCRFMIKDWSWEDKRIAHDELGDVFLCVSPEGMICYSADAAMGWDVMNRRNDFTKPPDKYKLLEPYGPNVATAEGAIYRFHVRITAPPFGDMSGANDLVWEQMLQQTKRLGEAWAQGAPRDLDMDVNALTLAIISKAGFGKDVDWMSNEQQELNLPQGHRISFLKAISDTTTHMVAILVTPGWLLKLTPKSKAHLAHRELDAYLRELIREENFRIQANKDLESSTARGNLLTSVIQASNSEAKANRDQASSNVERKDGFTEDEVMGNLFIYLLAGYETTANAITYGILMLALRPDLQEKVIQEIDFVYATAEDEGRTELSYKHDFPRLQYTYGFMYETFRLFPGVTLITKMAAQPQMIHLSPSLSYTKAHKPPTNVTLPAGTRVYLSAPGVHYNPRYWPHPYNLDPHRWIGTPTASATAPNAKREEENLKLGSNGGAAAAADKTRHMRGTLLTFSDGARSCLGRKFAQAEYMAFFTAILKRYRFVLADGMDRDWVERQLWKKSAGKVTLAPVAGMAAKLEKR</sequence>
<evidence type="ECO:0000256" key="2">
    <source>
        <dbReference type="ARBA" id="ARBA00010617"/>
    </source>
</evidence>
<dbReference type="InterPro" id="IPR036396">
    <property type="entry name" value="Cyt_P450_sf"/>
</dbReference>
<evidence type="ECO:0008006" key="10">
    <source>
        <dbReference type="Google" id="ProtNLM"/>
    </source>
</evidence>
<dbReference type="GO" id="GO:0016705">
    <property type="term" value="F:oxidoreductase activity, acting on paired donors, with incorporation or reduction of molecular oxygen"/>
    <property type="evidence" value="ECO:0007669"/>
    <property type="project" value="InterPro"/>
</dbReference>
<dbReference type="GO" id="GO:0005506">
    <property type="term" value="F:iron ion binding"/>
    <property type="evidence" value="ECO:0007669"/>
    <property type="project" value="InterPro"/>
</dbReference>
<keyword evidence="7" id="KW-1133">Transmembrane helix</keyword>
<comment type="caution">
    <text evidence="8">The sequence shown here is derived from an EMBL/GenBank/DDBJ whole genome shotgun (WGS) entry which is preliminary data.</text>
</comment>
<dbReference type="InterPro" id="IPR017972">
    <property type="entry name" value="Cyt_P450_CS"/>
</dbReference>
<keyword evidence="6" id="KW-0560">Oxidoreductase</keyword>
<evidence type="ECO:0000313" key="9">
    <source>
        <dbReference type="Proteomes" id="UP000664521"/>
    </source>
</evidence>
<dbReference type="Proteomes" id="UP000664521">
    <property type="component" value="Unassembled WGS sequence"/>
</dbReference>
<evidence type="ECO:0000256" key="7">
    <source>
        <dbReference type="SAM" id="Phobius"/>
    </source>
</evidence>
<gene>
    <name evidence="8" type="ORF">HETSPECPRED_002626</name>
</gene>
<evidence type="ECO:0000256" key="6">
    <source>
        <dbReference type="RuleBase" id="RU000461"/>
    </source>
</evidence>
<dbReference type="PROSITE" id="PS00086">
    <property type="entry name" value="CYTOCHROME_P450"/>
    <property type="match status" value="1"/>
</dbReference>
<dbReference type="PRINTS" id="PR00463">
    <property type="entry name" value="EP450I"/>
</dbReference>
<evidence type="ECO:0000256" key="3">
    <source>
        <dbReference type="ARBA" id="ARBA00022723"/>
    </source>
</evidence>
<accession>A0A8H3J4Q5</accession>
<dbReference type="InterPro" id="IPR002401">
    <property type="entry name" value="Cyt_P450_E_grp-I"/>
</dbReference>
<dbReference type="SUPFAM" id="SSF48264">
    <property type="entry name" value="Cytochrome P450"/>
    <property type="match status" value="1"/>
</dbReference>
<keyword evidence="9" id="KW-1185">Reference proteome</keyword>